<dbReference type="Gene3D" id="2.30.40.10">
    <property type="entry name" value="Urease, subunit C, domain 1"/>
    <property type="match status" value="1"/>
</dbReference>
<dbReference type="InterPro" id="IPR032466">
    <property type="entry name" value="Metal_Hydrolase"/>
</dbReference>
<feature type="domain" description="Amidohydrolase-related" evidence="1">
    <location>
        <begin position="63"/>
        <end position="389"/>
    </location>
</feature>
<reference evidence="2 3" key="1">
    <citation type="submission" date="2021-05" db="EMBL/GenBank/DDBJ databases">
        <title>Novel species in genus Cellulomonas.</title>
        <authorList>
            <person name="Zhang G."/>
        </authorList>
    </citation>
    <scope>NUCLEOTIDE SEQUENCE [LARGE SCALE GENOMIC DNA]</scope>
    <source>
        <strain evidence="3">zg-ZUI222</strain>
    </source>
</reference>
<dbReference type="RefSeq" id="WP_207339543.1">
    <property type="nucleotide sequence ID" value="NZ_CP074405.1"/>
</dbReference>
<dbReference type="EMBL" id="CP074405">
    <property type="protein sequence ID" value="QVI61972.1"/>
    <property type="molecule type" value="Genomic_DNA"/>
</dbReference>
<dbReference type="Pfam" id="PF01979">
    <property type="entry name" value="Amidohydro_1"/>
    <property type="match status" value="1"/>
</dbReference>
<evidence type="ECO:0000313" key="2">
    <source>
        <dbReference type="EMBL" id="QVI61972.1"/>
    </source>
</evidence>
<evidence type="ECO:0000259" key="1">
    <source>
        <dbReference type="Pfam" id="PF01979"/>
    </source>
</evidence>
<dbReference type="PANTHER" id="PTHR43135">
    <property type="entry name" value="ALPHA-D-RIBOSE 1-METHYLPHOSPHONATE 5-TRIPHOSPHATE DIPHOSPHATASE"/>
    <property type="match status" value="1"/>
</dbReference>
<dbReference type="InterPro" id="IPR051781">
    <property type="entry name" value="Metallo-dep_Hydrolase"/>
</dbReference>
<sequence>MPPASSEPAPRDLLLTGARVWSAPDAPVGEPGVLLVRDGVVQQVGGDVPPDADLPRVDVGGRVVTAGFTNSHIHLSERVWARARTAPAAALQAEIDDMLLSRGVTTALDLGSDPRHTLPVVQRIASGELRGPEILVTGATLMPRRGLPFYVREAMPWYARRWIPTPASAVAARRAVAVRHRRGVVLTKLFTGSLVERDRVLAMDADVARAAVEESHRRGLLVLAHPTDRAGTAVAVRAGVDALAHVPSVAGGTADLLREAADRGTRLIPTLHMFAAMVSPDDSFMEPVRDGLRVFLAAGGRVLFGTDVGYLTDRDVRPELEAMAACGMTTADVLRSLTTEPAAFLSRSDAGEVRPGARGDLTVLAHTVPDLAAGDLADVDLVVRAGRVVHRAPAFSDEPPVTGRQVR</sequence>
<dbReference type="InterPro" id="IPR006680">
    <property type="entry name" value="Amidohydro-rel"/>
</dbReference>
<dbReference type="Gene3D" id="3.20.20.140">
    <property type="entry name" value="Metal-dependent hydrolases"/>
    <property type="match status" value="1"/>
</dbReference>
<organism evidence="2 3">
    <name type="scientific">Cellulomonas wangleii</name>
    <dbReference type="NCBI Taxonomy" id="2816956"/>
    <lineage>
        <taxon>Bacteria</taxon>
        <taxon>Bacillati</taxon>
        <taxon>Actinomycetota</taxon>
        <taxon>Actinomycetes</taxon>
        <taxon>Micrococcales</taxon>
        <taxon>Cellulomonadaceae</taxon>
        <taxon>Cellulomonas</taxon>
    </lineage>
</organism>
<dbReference type="InterPro" id="IPR011059">
    <property type="entry name" value="Metal-dep_hydrolase_composite"/>
</dbReference>
<protein>
    <submittedName>
        <fullName evidence="2">Amidohydrolase family protein</fullName>
    </submittedName>
</protein>
<accession>A0ABX8D3C9</accession>
<evidence type="ECO:0000313" key="3">
    <source>
        <dbReference type="Proteomes" id="UP000677804"/>
    </source>
</evidence>
<dbReference type="SUPFAM" id="SSF51556">
    <property type="entry name" value="Metallo-dependent hydrolases"/>
    <property type="match status" value="1"/>
</dbReference>
<dbReference type="PANTHER" id="PTHR43135:SF3">
    <property type="entry name" value="ALPHA-D-RIBOSE 1-METHYLPHOSPHONATE 5-TRIPHOSPHATE DIPHOSPHATASE"/>
    <property type="match status" value="1"/>
</dbReference>
<dbReference type="Proteomes" id="UP000677804">
    <property type="component" value="Chromosome"/>
</dbReference>
<gene>
    <name evidence="2" type="ORF">KG103_16340</name>
</gene>
<name>A0ABX8D3C9_9CELL</name>
<keyword evidence="3" id="KW-1185">Reference proteome</keyword>
<proteinExistence type="predicted"/>
<dbReference type="SUPFAM" id="SSF51338">
    <property type="entry name" value="Composite domain of metallo-dependent hydrolases"/>
    <property type="match status" value="1"/>
</dbReference>